<keyword evidence="2 5" id="KW-0689">Ribosomal protein</keyword>
<evidence type="ECO:0000256" key="1">
    <source>
        <dbReference type="ARBA" id="ARBA00004173"/>
    </source>
</evidence>
<gene>
    <name evidence="5" type="ORF">PoB_000663000</name>
</gene>
<keyword evidence="4" id="KW-0687">Ribonucleoprotein</keyword>
<sequence length="406" mass="46725">MGSYNRAMASSVTLVKHSSRLRCSFLKLCIQTSTRSQHSLVEERLVNNDNVKEISYVDGRSGENVPDYPAIKPKYPPGRWGKMDHKYAWLWNSAKENQASIPDVQGRIDALVEKELSALVLEPINDHPASLQFRQYVTKTEMRPWEEVPWYRDEPSESERKASSAIDQLKKDISDFILMEHEVIQRPKMKTNQTQMCHSLIRLISNSLIAHLGKQKPHLKTCQYDENVLVSSLWDRHGIERKRRKFTSDSDVYIFDTVQDQRIVSKGYFQSMLRSHQPLPLCVPRDEGISVTSSPPQLKFKPSVYGHEKALPKKLDSFIAGHRLGDPCEFGLVGMLSTCDTHSVNELNEDVLKTIVEMFALEPKDRGYNMKPTVRQQSEDTFNKQDYVPKKVVVEEVIEEEQYIVS</sequence>
<evidence type="ECO:0000313" key="5">
    <source>
        <dbReference type="EMBL" id="GFN80124.1"/>
    </source>
</evidence>
<organism evidence="5 6">
    <name type="scientific">Plakobranchus ocellatus</name>
    <dbReference type="NCBI Taxonomy" id="259542"/>
    <lineage>
        <taxon>Eukaryota</taxon>
        <taxon>Metazoa</taxon>
        <taxon>Spiralia</taxon>
        <taxon>Lophotrochozoa</taxon>
        <taxon>Mollusca</taxon>
        <taxon>Gastropoda</taxon>
        <taxon>Heterobranchia</taxon>
        <taxon>Euthyneura</taxon>
        <taxon>Panpulmonata</taxon>
        <taxon>Sacoglossa</taxon>
        <taxon>Placobranchoidea</taxon>
        <taxon>Plakobranchidae</taxon>
        <taxon>Plakobranchus</taxon>
    </lineage>
</organism>
<keyword evidence="6" id="KW-1185">Reference proteome</keyword>
<accession>A0AAV3YC98</accession>
<reference evidence="5 6" key="1">
    <citation type="journal article" date="2021" name="Elife">
        <title>Chloroplast acquisition without the gene transfer in kleptoplastic sea slugs, Plakobranchus ocellatus.</title>
        <authorList>
            <person name="Maeda T."/>
            <person name="Takahashi S."/>
            <person name="Yoshida T."/>
            <person name="Shimamura S."/>
            <person name="Takaki Y."/>
            <person name="Nagai Y."/>
            <person name="Toyoda A."/>
            <person name="Suzuki Y."/>
            <person name="Arimoto A."/>
            <person name="Ishii H."/>
            <person name="Satoh N."/>
            <person name="Nishiyama T."/>
            <person name="Hasebe M."/>
            <person name="Maruyama T."/>
            <person name="Minagawa J."/>
            <person name="Obokata J."/>
            <person name="Shigenobu S."/>
        </authorList>
    </citation>
    <scope>NUCLEOTIDE SEQUENCE [LARGE SCALE GENOMIC DNA]</scope>
</reference>
<evidence type="ECO:0000256" key="4">
    <source>
        <dbReference type="ARBA" id="ARBA00023274"/>
    </source>
</evidence>
<proteinExistence type="predicted"/>
<dbReference type="GO" id="GO:0006412">
    <property type="term" value="P:translation"/>
    <property type="evidence" value="ECO:0007669"/>
    <property type="project" value="InterPro"/>
</dbReference>
<protein>
    <submittedName>
        <fullName evidence="5">28S ribosomal protein s30, mitochondrial-like</fullName>
    </submittedName>
</protein>
<dbReference type="PANTHER" id="PTHR13014">
    <property type="entry name" value="MITOCHONDRIAL 28S RIBOSOMAL PROTEIN S30/P52 PRO-APOTOTIC PROTEIN"/>
    <property type="match status" value="1"/>
</dbReference>
<evidence type="ECO:0000256" key="3">
    <source>
        <dbReference type="ARBA" id="ARBA00023128"/>
    </source>
</evidence>
<name>A0AAV3YC98_9GAST</name>
<dbReference type="InterPro" id="IPR039982">
    <property type="entry name" value="Ribosomal_mL65"/>
</dbReference>
<dbReference type="Proteomes" id="UP000735302">
    <property type="component" value="Unassembled WGS sequence"/>
</dbReference>
<comment type="caution">
    <text evidence="5">The sequence shown here is derived from an EMBL/GenBank/DDBJ whole genome shotgun (WGS) entry which is preliminary data.</text>
</comment>
<dbReference type="GO" id="GO:0005762">
    <property type="term" value="C:mitochondrial large ribosomal subunit"/>
    <property type="evidence" value="ECO:0007669"/>
    <property type="project" value="TreeGrafter"/>
</dbReference>
<comment type="subcellular location">
    <subcellularLocation>
        <location evidence="1">Mitochondrion</location>
    </subcellularLocation>
</comment>
<evidence type="ECO:0000256" key="2">
    <source>
        <dbReference type="ARBA" id="ARBA00022980"/>
    </source>
</evidence>
<dbReference type="EMBL" id="BLXT01000801">
    <property type="protein sequence ID" value="GFN80124.1"/>
    <property type="molecule type" value="Genomic_DNA"/>
</dbReference>
<dbReference type="InterPro" id="IPR010793">
    <property type="entry name" value="Ribosomal_mL37/mL65"/>
</dbReference>
<dbReference type="AlphaFoldDB" id="A0AAV3YC98"/>
<dbReference type="Pfam" id="PF07147">
    <property type="entry name" value="PDCD9"/>
    <property type="match status" value="1"/>
</dbReference>
<evidence type="ECO:0000313" key="6">
    <source>
        <dbReference type="Proteomes" id="UP000735302"/>
    </source>
</evidence>
<keyword evidence="3" id="KW-0496">Mitochondrion</keyword>
<dbReference type="PANTHER" id="PTHR13014:SF3">
    <property type="entry name" value="LARGE RIBOSOMAL SUBUNIT PROTEIN ML65"/>
    <property type="match status" value="1"/>
</dbReference>
<dbReference type="GO" id="GO:0003735">
    <property type="term" value="F:structural constituent of ribosome"/>
    <property type="evidence" value="ECO:0007669"/>
    <property type="project" value="InterPro"/>
</dbReference>